<protein>
    <recommendedName>
        <fullName evidence="8">Cytosine-specific methyltransferase</fullName>
        <ecNumber evidence="8">2.1.1.37</ecNumber>
    </recommendedName>
</protein>
<dbReference type="PANTHER" id="PTHR10629:SF52">
    <property type="entry name" value="DNA (CYTOSINE-5)-METHYLTRANSFERASE 1"/>
    <property type="match status" value="1"/>
</dbReference>
<keyword evidence="4" id="KW-0680">Restriction system</keyword>
<dbReference type="PROSITE" id="PS51679">
    <property type="entry name" value="SAM_MT_C5"/>
    <property type="match status" value="1"/>
</dbReference>
<dbReference type="InterPro" id="IPR029063">
    <property type="entry name" value="SAM-dependent_MTases_sf"/>
</dbReference>
<dbReference type="Gene3D" id="3.40.50.150">
    <property type="entry name" value="Vaccinia Virus protein VP39"/>
    <property type="match status" value="1"/>
</dbReference>
<evidence type="ECO:0000256" key="4">
    <source>
        <dbReference type="ARBA" id="ARBA00022747"/>
    </source>
</evidence>
<evidence type="ECO:0000256" key="2">
    <source>
        <dbReference type="ARBA" id="ARBA00022679"/>
    </source>
</evidence>
<dbReference type="GO" id="GO:0003886">
    <property type="term" value="F:DNA (cytosine-5-)-methyltransferase activity"/>
    <property type="evidence" value="ECO:0007669"/>
    <property type="project" value="UniProtKB-EC"/>
</dbReference>
<reference evidence="10" key="1">
    <citation type="submission" date="2019-02" db="EMBL/GenBank/DDBJ databases">
        <title>Deep-cultivation of Planctomycetes and their phenomic and genomic characterization uncovers novel biology.</title>
        <authorList>
            <person name="Wiegand S."/>
            <person name="Jogler M."/>
            <person name="Boedeker C."/>
            <person name="Pinto D."/>
            <person name="Vollmers J."/>
            <person name="Rivas-Marin E."/>
            <person name="Kohn T."/>
            <person name="Peeters S.H."/>
            <person name="Heuer A."/>
            <person name="Rast P."/>
            <person name="Oberbeckmann S."/>
            <person name="Bunk B."/>
            <person name="Jeske O."/>
            <person name="Meyerdierks A."/>
            <person name="Storesund J.E."/>
            <person name="Kallscheuer N."/>
            <person name="Luecker S."/>
            <person name="Lage O.M."/>
            <person name="Pohl T."/>
            <person name="Merkel B.J."/>
            <person name="Hornburger P."/>
            <person name="Mueller R.-W."/>
            <person name="Bruemmer F."/>
            <person name="Labrenz M."/>
            <person name="Spormann A.M."/>
            <person name="Op den Camp H."/>
            <person name="Overmann J."/>
            <person name="Amann R."/>
            <person name="Jetten M.S.M."/>
            <person name="Mascher T."/>
            <person name="Medema M.H."/>
            <person name="Devos D.P."/>
            <person name="Kaster A.-K."/>
            <person name="Ovreas L."/>
            <person name="Rohde M."/>
            <person name="Galperin M.Y."/>
            <person name="Jogler C."/>
        </authorList>
    </citation>
    <scope>NUCLEOTIDE SEQUENCE [LARGE SCALE GENOMIC DNA]</scope>
    <source>
        <strain evidence="10">Pan97</strain>
    </source>
</reference>
<dbReference type="KEGG" id="bvo:Pan97_07560"/>
<gene>
    <name evidence="9" type="primary">bspRIM</name>
    <name evidence="9" type="ORF">Pan97_07560</name>
</gene>
<keyword evidence="10" id="KW-1185">Reference proteome</keyword>
<evidence type="ECO:0000256" key="7">
    <source>
        <dbReference type="RuleBase" id="RU000416"/>
    </source>
</evidence>
<evidence type="ECO:0000256" key="6">
    <source>
        <dbReference type="PROSITE-ProRule" id="PRU01016"/>
    </source>
</evidence>
<evidence type="ECO:0000256" key="3">
    <source>
        <dbReference type="ARBA" id="ARBA00022691"/>
    </source>
</evidence>
<dbReference type="OrthoDB" id="9813719at2"/>
<dbReference type="AlphaFoldDB" id="A0A518C3F7"/>
<dbReference type="RefSeq" id="WP_144970790.1">
    <property type="nucleotide sequence ID" value="NZ_CP036289.1"/>
</dbReference>
<dbReference type="InterPro" id="IPR018117">
    <property type="entry name" value="C5_DNA_meth_AS"/>
</dbReference>
<organism evidence="9 10">
    <name type="scientific">Bremerella volcania</name>
    <dbReference type="NCBI Taxonomy" id="2527984"/>
    <lineage>
        <taxon>Bacteria</taxon>
        <taxon>Pseudomonadati</taxon>
        <taxon>Planctomycetota</taxon>
        <taxon>Planctomycetia</taxon>
        <taxon>Pirellulales</taxon>
        <taxon>Pirellulaceae</taxon>
        <taxon>Bremerella</taxon>
    </lineage>
</organism>
<dbReference type="REBASE" id="357153">
    <property type="entry name" value="M.PbaPan97ORF7560P"/>
</dbReference>
<dbReference type="Proteomes" id="UP000318626">
    <property type="component" value="Chromosome"/>
</dbReference>
<dbReference type="SUPFAM" id="SSF53335">
    <property type="entry name" value="S-adenosyl-L-methionine-dependent methyltransferases"/>
    <property type="match status" value="1"/>
</dbReference>
<name>A0A518C3F7_9BACT</name>
<dbReference type="InterPro" id="IPR050390">
    <property type="entry name" value="C5-Methyltransferase"/>
</dbReference>
<dbReference type="InterPro" id="IPR001525">
    <property type="entry name" value="C5_MeTfrase"/>
</dbReference>
<dbReference type="Gene3D" id="3.90.120.10">
    <property type="entry name" value="DNA Methylase, subunit A, domain 2"/>
    <property type="match status" value="1"/>
</dbReference>
<proteinExistence type="inferred from homology"/>
<dbReference type="NCBIfam" id="TIGR00675">
    <property type="entry name" value="dcm"/>
    <property type="match status" value="1"/>
</dbReference>
<feature type="active site" evidence="6">
    <location>
        <position position="44"/>
    </location>
</feature>
<dbReference type="EC" id="2.1.1.37" evidence="8"/>
<evidence type="ECO:0000256" key="1">
    <source>
        <dbReference type="ARBA" id="ARBA00022603"/>
    </source>
</evidence>
<dbReference type="Pfam" id="PF00145">
    <property type="entry name" value="DNA_methylase"/>
    <property type="match status" value="1"/>
</dbReference>
<evidence type="ECO:0000256" key="8">
    <source>
        <dbReference type="RuleBase" id="RU000417"/>
    </source>
</evidence>
<keyword evidence="1 6" id="KW-0489">Methyltransferase</keyword>
<comment type="catalytic activity">
    <reaction evidence="5 8">
        <text>a 2'-deoxycytidine in DNA + S-adenosyl-L-methionine = a 5-methyl-2'-deoxycytidine in DNA + S-adenosyl-L-homocysteine + H(+)</text>
        <dbReference type="Rhea" id="RHEA:13681"/>
        <dbReference type="Rhea" id="RHEA-COMP:11369"/>
        <dbReference type="Rhea" id="RHEA-COMP:11370"/>
        <dbReference type="ChEBI" id="CHEBI:15378"/>
        <dbReference type="ChEBI" id="CHEBI:57856"/>
        <dbReference type="ChEBI" id="CHEBI:59789"/>
        <dbReference type="ChEBI" id="CHEBI:85452"/>
        <dbReference type="ChEBI" id="CHEBI:85454"/>
        <dbReference type="EC" id="2.1.1.37"/>
    </reaction>
</comment>
<keyword evidence="3 6" id="KW-0949">S-adenosyl-L-methionine</keyword>
<accession>A0A518C3F7</accession>
<dbReference type="PANTHER" id="PTHR10629">
    <property type="entry name" value="CYTOSINE-SPECIFIC METHYLTRANSFERASE"/>
    <property type="match status" value="1"/>
</dbReference>
<evidence type="ECO:0000256" key="5">
    <source>
        <dbReference type="ARBA" id="ARBA00047422"/>
    </source>
</evidence>
<keyword evidence="2 6" id="KW-0808">Transferase</keyword>
<dbReference type="PROSITE" id="PS00094">
    <property type="entry name" value="C5_MTASE_1"/>
    <property type="match status" value="1"/>
</dbReference>
<dbReference type="EMBL" id="CP036289">
    <property type="protein sequence ID" value="QDU73757.1"/>
    <property type="molecule type" value="Genomic_DNA"/>
</dbReference>
<dbReference type="GO" id="GO:0009307">
    <property type="term" value="P:DNA restriction-modification system"/>
    <property type="evidence" value="ECO:0007669"/>
    <property type="project" value="UniProtKB-KW"/>
</dbReference>
<dbReference type="GO" id="GO:0032259">
    <property type="term" value="P:methylation"/>
    <property type="evidence" value="ECO:0007669"/>
    <property type="project" value="UniProtKB-KW"/>
</dbReference>
<evidence type="ECO:0000313" key="10">
    <source>
        <dbReference type="Proteomes" id="UP000318626"/>
    </source>
</evidence>
<comment type="similarity">
    <text evidence="6 7">Belongs to the class I-like SAM-binding methyltransferase superfamily. C5-methyltransferase family.</text>
</comment>
<sequence>MYRLNFPNTPLYHGDIANLTVEEALRLSGLAEGELDIFDGSPPCQGFSIAGKRQFHDARNQLFKEYVRLLRGLKPKAFIMENVAGMVKGKMKKIFAECLTELKASGYRVKAKLLDCSYFGVPQMRKRLIFIGIRRELGFEPSHPLPKGPVVSIMEAIDGADTSGVPELNDRYGLLYDQVPHGKSADYVIGTGYSSCVKPHPHKPSPTLPKTQTGRGFATIVHPYERRALSIGEAKRIGSFPDDFQLTGSYSEQWARIGNSVPPLFMRQIASHVANNLSQHVSERLAPN</sequence>
<evidence type="ECO:0000313" key="9">
    <source>
        <dbReference type="EMBL" id="QDU73757.1"/>
    </source>
</evidence>
<dbReference type="PRINTS" id="PR00105">
    <property type="entry name" value="C5METTRFRASE"/>
</dbReference>